<dbReference type="SMART" id="SM01133">
    <property type="entry name" value="DeoC"/>
    <property type="match status" value="1"/>
</dbReference>
<dbReference type="EMBL" id="WUBS01000009">
    <property type="protein sequence ID" value="NDL63908.1"/>
    <property type="molecule type" value="Genomic_DNA"/>
</dbReference>
<organism evidence="5 6">
    <name type="scientific">Acerihabitans arboris</name>
    <dbReference type="NCBI Taxonomy" id="2691583"/>
    <lineage>
        <taxon>Bacteria</taxon>
        <taxon>Pseudomonadati</taxon>
        <taxon>Pseudomonadota</taxon>
        <taxon>Gammaproteobacteria</taxon>
        <taxon>Enterobacterales</taxon>
        <taxon>Pectobacteriaceae</taxon>
        <taxon>Acerihabitans</taxon>
    </lineage>
</organism>
<reference evidence="5 6" key="2">
    <citation type="submission" date="2020-02" db="EMBL/GenBank/DDBJ databases">
        <title>The new genus of Enterobacteriales.</title>
        <authorList>
            <person name="Kim I.S."/>
        </authorList>
    </citation>
    <scope>NUCLEOTIDE SEQUENCE [LARGE SCALE GENOMIC DNA]</scope>
    <source>
        <strain evidence="5 6">SAP-6</strain>
    </source>
</reference>
<dbReference type="SUPFAM" id="SSF51569">
    <property type="entry name" value="Aldolase"/>
    <property type="match status" value="1"/>
</dbReference>
<dbReference type="EC" id="2.3.1.245" evidence="4"/>
<dbReference type="AlphaFoldDB" id="A0A845SMW7"/>
<comment type="catalytic activity">
    <reaction evidence="4">
        <text>dihydroxyacetone phosphate + acetyl-CoA = 3-hydroxy-2,4-dioxopentyl phosphate + CoA</text>
        <dbReference type="Rhea" id="RHEA:44736"/>
        <dbReference type="ChEBI" id="CHEBI:57287"/>
        <dbReference type="ChEBI" id="CHEBI:57288"/>
        <dbReference type="ChEBI" id="CHEBI:57642"/>
        <dbReference type="ChEBI" id="CHEBI:84359"/>
        <dbReference type="EC" id="2.3.1.245"/>
    </reaction>
</comment>
<feature type="active site" description="Schiff-base intermediate with substrate" evidence="4">
    <location>
        <position position="203"/>
    </location>
</feature>
<reference evidence="5 6" key="1">
    <citation type="submission" date="2019-12" db="EMBL/GenBank/DDBJ databases">
        <authorList>
            <person name="Lee S.D."/>
        </authorList>
    </citation>
    <scope>NUCLEOTIDE SEQUENCE [LARGE SCALE GENOMIC DNA]</scope>
    <source>
        <strain evidence="5 6">SAP-6</strain>
    </source>
</reference>
<dbReference type="InterPro" id="IPR013785">
    <property type="entry name" value="Aldolase_TIM"/>
</dbReference>
<dbReference type="RefSeq" id="WP_162366618.1">
    <property type="nucleotide sequence ID" value="NZ_WUBS01000009.1"/>
</dbReference>
<keyword evidence="5" id="KW-0012">Acyltransferase</keyword>
<dbReference type="GO" id="GO:0016747">
    <property type="term" value="F:acyltransferase activity, transferring groups other than amino-acyl groups"/>
    <property type="evidence" value="ECO:0007669"/>
    <property type="project" value="UniProtKB-UniRule"/>
</dbReference>
<comment type="similarity">
    <text evidence="4">Belongs to the DeoC/FbaB aldolase family.</text>
</comment>
<keyword evidence="6" id="KW-1185">Reference proteome</keyword>
<dbReference type="InterPro" id="IPR041720">
    <property type="entry name" value="FbaB-like"/>
</dbReference>
<dbReference type="GO" id="GO:0005737">
    <property type="term" value="C:cytoplasm"/>
    <property type="evidence" value="ECO:0007669"/>
    <property type="project" value="UniProtKB-SubCell"/>
</dbReference>
<dbReference type="CDD" id="cd00958">
    <property type="entry name" value="DhnA"/>
    <property type="match status" value="1"/>
</dbReference>
<proteinExistence type="inferred from homology"/>
<dbReference type="PIRSF" id="PIRSF038992">
    <property type="entry name" value="Aldolase_Ia"/>
    <property type="match status" value="1"/>
</dbReference>
<evidence type="ECO:0000313" key="5">
    <source>
        <dbReference type="EMBL" id="NDL63908.1"/>
    </source>
</evidence>
<dbReference type="Gene3D" id="3.20.20.70">
    <property type="entry name" value="Aldolase class I"/>
    <property type="match status" value="1"/>
</dbReference>
<protein>
    <recommendedName>
        <fullName evidence="4">3-hydroxy-5-phosphonooxypentane-2,4-dione thiolase</fullName>
        <ecNumber evidence="4">2.3.1.245</ecNumber>
    </recommendedName>
</protein>
<accession>A0A845SMW7</accession>
<name>A0A845SMW7_9GAMM</name>
<gene>
    <name evidence="4 5" type="primary">lsrF</name>
    <name evidence="5" type="ORF">GRH90_14260</name>
</gene>
<sequence>MADLDDIKDGKDFGVGVEQRNTPFFLKGSGALDWGMQSRLARIFNPGSGRTVMLAFDHGYFQGPTTGLERIDLHIAPLFAHTDVLMCTRGILRSVVPPAVNKPVVLRASGANSILGELSNEAVAVSIEDALRLNVAAMAAQVYIGSEYEHQSIKNIIQLVDQGTRYGMPTMAVTGVGKDMARDQRYFSLATRIAAEIGAQVIKTYYTDTGFERVAAGCPVPIVIAGGKKLPERDALEMCYRAIDQGASGVDMGRNIFQSAAPVAMLKAVQAVVHRGENAERAYELFQSEQHAAQGGQ</sequence>
<evidence type="ECO:0000313" key="6">
    <source>
        <dbReference type="Proteomes" id="UP000461443"/>
    </source>
</evidence>
<keyword evidence="3 4" id="KW-0704">Schiff base</keyword>
<evidence type="ECO:0000256" key="4">
    <source>
        <dbReference type="HAMAP-Rule" id="MF_02052"/>
    </source>
</evidence>
<dbReference type="NCBIfam" id="NF006081">
    <property type="entry name" value="PRK08227.1"/>
    <property type="match status" value="1"/>
</dbReference>
<evidence type="ECO:0000256" key="1">
    <source>
        <dbReference type="ARBA" id="ARBA00022490"/>
    </source>
</evidence>
<dbReference type="InterPro" id="IPR050456">
    <property type="entry name" value="DeoC/FbaB_aldolase"/>
</dbReference>
<dbReference type="HAMAP" id="MF_02052">
    <property type="entry name" value="LsrF"/>
    <property type="match status" value="1"/>
</dbReference>
<dbReference type="PANTHER" id="PTHR47916:SF1">
    <property type="entry name" value="3-HYDROXY-5-PHOSPHONOOXYPENTANE-2,4-DIONE THIOLASE"/>
    <property type="match status" value="1"/>
</dbReference>
<dbReference type="Proteomes" id="UP000461443">
    <property type="component" value="Unassembled WGS sequence"/>
</dbReference>
<dbReference type="PANTHER" id="PTHR47916">
    <property type="entry name" value="FRUCTOSE-BISPHOSPHATE ALDOLASE CLASS 1"/>
    <property type="match status" value="1"/>
</dbReference>
<dbReference type="GO" id="GO:0004332">
    <property type="term" value="F:fructose-bisphosphate aldolase activity"/>
    <property type="evidence" value="ECO:0007669"/>
    <property type="project" value="InterPro"/>
</dbReference>
<keyword evidence="1 4" id="KW-0963">Cytoplasm</keyword>
<evidence type="ECO:0000256" key="2">
    <source>
        <dbReference type="ARBA" id="ARBA00022679"/>
    </source>
</evidence>
<evidence type="ECO:0000256" key="3">
    <source>
        <dbReference type="ARBA" id="ARBA00023270"/>
    </source>
</evidence>
<comment type="subunit">
    <text evidence="4">Homodecamer.</text>
</comment>
<dbReference type="InterPro" id="IPR033673">
    <property type="entry name" value="LsrF"/>
</dbReference>
<dbReference type="Pfam" id="PF01791">
    <property type="entry name" value="DeoC"/>
    <property type="match status" value="1"/>
</dbReference>
<comment type="caution">
    <text evidence="5">The sequence shown here is derived from an EMBL/GenBank/DDBJ whole genome shotgun (WGS) entry which is preliminary data.</text>
</comment>
<comment type="subcellular location">
    <subcellularLocation>
        <location evidence="4">Cytoplasm</location>
    </subcellularLocation>
</comment>
<dbReference type="InterPro" id="IPR002915">
    <property type="entry name" value="DeoC/FbaB/LacD_aldolase"/>
</dbReference>
<keyword evidence="2 4" id="KW-0808">Transferase</keyword>
<comment type="function">
    <text evidence="4">Involved in the degradation of phospho-AI-2, thereby terminating induction of the lsr operon and closing the AI-2 signaling cycle. Catalyzes the transfer of an acetyl moiety from 3-hydroxy-5-phosphonooxypentane-2,4-dione to CoA to form glycerone phosphate and acetyl-CoA.</text>
</comment>